<sequence length="407" mass="46755">MIREKIQIVHSHAVTSTICQESLIHARTMGLKTVFTDHSLFNFADPASIHLHKLSKFYFSDIDHAIAVSLTVKENLSLRAFMNPKKISVIPNSVDSARFQPDPSKRPNDGKINIVVITRLTYRKGVDLLIDIIPKICKKFENVHFIIGGDGPKMPIIDQMARKNNLQDRVKFLGALQHKDVRNVLVKGHIFLNTSITEAFCIAIVEAVSCGLLVVSTNVGGIPEVLPQGMAYLRDPNPKSMTQGIEEAMQHTQSIPSWEFHERVKNMYNWRNAADRTEAVYDKIMQQPQPTLLQRFRRYLSVGPMAGIIMLAIIVFDFIFYNILNYLEPEDQIDEAINFPCQQYSQQENKEYFGDHGINYLQMKQELKNQNDHIQKKNNLLSHNKNKFVKENISQRKQNNLDQKKKK</sequence>
<dbReference type="OMA" id="SGYMRDE"/>
<dbReference type="AlphaFoldDB" id="A0A0V0QWA1"/>
<evidence type="ECO:0000259" key="3">
    <source>
        <dbReference type="Pfam" id="PF00534"/>
    </source>
</evidence>
<dbReference type="Gene3D" id="3.40.50.2000">
    <property type="entry name" value="Glycogen Phosphorylase B"/>
    <property type="match status" value="2"/>
</dbReference>
<dbReference type="Pfam" id="PF08288">
    <property type="entry name" value="PIGA"/>
    <property type="match status" value="1"/>
</dbReference>
<gene>
    <name evidence="5" type="ORF">PPERSA_05107</name>
</gene>
<feature type="domain" description="Glycosyl transferase family 1" evidence="3">
    <location>
        <begin position="105"/>
        <end position="251"/>
    </location>
</feature>
<dbReference type="Proteomes" id="UP000054937">
    <property type="component" value="Unassembled WGS sequence"/>
</dbReference>
<dbReference type="FunFam" id="3.40.50.2000:FF:000148">
    <property type="entry name" value="Phosphatidylinositol N-acetylglucosaminyltransferase subunit A"/>
    <property type="match status" value="1"/>
</dbReference>
<dbReference type="Pfam" id="PF00534">
    <property type="entry name" value="Glycos_transf_1"/>
    <property type="match status" value="1"/>
</dbReference>
<keyword evidence="1" id="KW-0808">Transferase</keyword>
<evidence type="ECO:0008006" key="7">
    <source>
        <dbReference type="Google" id="ProtNLM"/>
    </source>
</evidence>
<dbReference type="PANTHER" id="PTHR45871:SF1">
    <property type="entry name" value="PHOSPHATIDYLINOSITOL N-ACETYLGLUCOSAMINYLTRANSFERASE SUBUNIT A"/>
    <property type="match status" value="1"/>
</dbReference>
<dbReference type="GO" id="GO:0006506">
    <property type="term" value="P:GPI anchor biosynthetic process"/>
    <property type="evidence" value="ECO:0007669"/>
    <property type="project" value="InterPro"/>
</dbReference>
<accession>A0A0V0QWA1</accession>
<organism evidence="5 6">
    <name type="scientific">Pseudocohnilembus persalinus</name>
    <name type="common">Ciliate</name>
    <dbReference type="NCBI Taxonomy" id="266149"/>
    <lineage>
        <taxon>Eukaryota</taxon>
        <taxon>Sar</taxon>
        <taxon>Alveolata</taxon>
        <taxon>Ciliophora</taxon>
        <taxon>Intramacronucleata</taxon>
        <taxon>Oligohymenophorea</taxon>
        <taxon>Scuticociliatia</taxon>
        <taxon>Philasterida</taxon>
        <taxon>Pseudocohnilembidae</taxon>
        <taxon>Pseudocohnilembus</taxon>
    </lineage>
</organism>
<dbReference type="EMBL" id="LDAU01000096">
    <property type="protein sequence ID" value="KRX06494.1"/>
    <property type="molecule type" value="Genomic_DNA"/>
</dbReference>
<name>A0A0V0QWA1_PSEPJ</name>
<comment type="caution">
    <text evidence="5">The sequence shown here is derived from an EMBL/GenBank/DDBJ whole genome shotgun (WGS) entry which is preliminary data.</text>
</comment>
<keyword evidence="2" id="KW-0812">Transmembrane</keyword>
<proteinExistence type="predicted"/>
<protein>
    <recommendedName>
        <fullName evidence="7">Glycosyl transferase, family 1</fullName>
    </recommendedName>
</protein>
<evidence type="ECO:0000313" key="6">
    <source>
        <dbReference type="Proteomes" id="UP000054937"/>
    </source>
</evidence>
<evidence type="ECO:0000313" key="5">
    <source>
        <dbReference type="EMBL" id="KRX06494.1"/>
    </source>
</evidence>
<keyword evidence="1" id="KW-0328">Glycosyltransferase</keyword>
<dbReference type="SUPFAM" id="SSF53756">
    <property type="entry name" value="UDP-Glycosyltransferase/glycogen phosphorylase"/>
    <property type="match status" value="1"/>
</dbReference>
<feature type="transmembrane region" description="Helical" evidence="2">
    <location>
        <begin position="299"/>
        <end position="324"/>
    </location>
</feature>
<dbReference type="GO" id="GO:0000506">
    <property type="term" value="C:glycosylphosphatidylinositol-N-acetylglucosaminyltransferase (GPI-GnT) complex"/>
    <property type="evidence" value="ECO:0007669"/>
    <property type="project" value="TreeGrafter"/>
</dbReference>
<evidence type="ECO:0000256" key="1">
    <source>
        <dbReference type="ARBA" id="ARBA00022676"/>
    </source>
</evidence>
<keyword evidence="2" id="KW-0472">Membrane</keyword>
<dbReference type="InParanoid" id="A0A0V0QWA1"/>
<dbReference type="InterPro" id="IPR013234">
    <property type="entry name" value="PIGA_GPI_anchor_biosynthesis"/>
</dbReference>
<dbReference type="OrthoDB" id="734129at2759"/>
<dbReference type="PANTHER" id="PTHR45871">
    <property type="entry name" value="N-ACETYLGLUCOSAMINYL-PHOSPHATIDYLINOSITOL BIOSYNTHETIC PROTEIN"/>
    <property type="match status" value="1"/>
</dbReference>
<feature type="domain" description="PIGA GPI anchor biosynthesis" evidence="4">
    <location>
        <begin position="1"/>
        <end position="45"/>
    </location>
</feature>
<evidence type="ECO:0000256" key="2">
    <source>
        <dbReference type="SAM" id="Phobius"/>
    </source>
</evidence>
<dbReference type="GO" id="GO:0017176">
    <property type="term" value="F:phosphatidylinositol N-acetylglucosaminyltransferase activity"/>
    <property type="evidence" value="ECO:0007669"/>
    <property type="project" value="TreeGrafter"/>
</dbReference>
<dbReference type="FunCoup" id="A0A0V0QWA1">
    <property type="interactions" value="137"/>
</dbReference>
<keyword evidence="2" id="KW-1133">Transmembrane helix</keyword>
<evidence type="ECO:0000259" key="4">
    <source>
        <dbReference type="Pfam" id="PF08288"/>
    </source>
</evidence>
<dbReference type="InterPro" id="IPR001296">
    <property type="entry name" value="Glyco_trans_1"/>
</dbReference>
<reference evidence="5 6" key="1">
    <citation type="journal article" date="2015" name="Sci. Rep.">
        <title>Genome of the facultative scuticociliatosis pathogen Pseudocohnilembus persalinus provides insight into its virulence through horizontal gene transfer.</title>
        <authorList>
            <person name="Xiong J."/>
            <person name="Wang G."/>
            <person name="Cheng J."/>
            <person name="Tian M."/>
            <person name="Pan X."/>
            <person name="Warren A."/>
            <person name="Jiang C."/>
            <person name="Yuan D."/>
            <person name="Miao W."/>
        </authorList>
    </citation>
    <scope>NUCLEOTIDE SEQUENCE [LARGE SCALE GENOMIC DNA]</scope>
    <source>
        <strain evidence="5">36N120E</strain>
    </source>
</reference>
<keyword evidence="6" id="KW-1185">Reference proteome</keyword>